<protein>
    <submittedName>
        <fullName evidence="2">Primosomal replication protein N</fullName>
    </submittedName>
</protein>
<dbReference type="RefSeq" id="WP_301696618.1">
    <property type="nucleotide sequence ID" value="NZ_JAUJYW010000001.1"/>
</dbReference>
<evidence type="ECO:0000256" key="1">
    <source>
        <dbReference type="SAM" id="Coils"/>
    </source>
</evidence>
<evidence type="ECO:0000313" key="3">
    <source>
        <dbReference type="Proteomes" id="UP001174867"/>
    </source>
</evidence>
<feature type="coiled-coil region" evidence="1">
    <location>
        <begin position="115"/>
        <end position="169"/>
    </location>
</feature>
<dbReference type="InterPro" id="IPR038338">
    <property type="entry name" value="PriC_sf"/>
</dbReference>
<accession>A0ABT8PPJ0</accession>
<keyword evidence="3" id="KW-1185">Reference proteome</keyword>
<sequence length="175" mass="20724">MKTDMLLQKLEEQLINLRQRCAPQALHATLSPRFDRHLFQTRSTLLQAYLEEAGENLTALRHAVEQQQLPQIAWLAEHLASQMEAISRETASWSLREWDSGSPALTRWQRKRIQHQQFERRLLEMTQERKALLARATRLDEQQKLHREVEAYEARLARCRHALEKIENVLARLTR</sequence>
<name>A0ABT8PPJ0_9ENTR</name>
<dbReference type="Gene3D" id="1.20.1270.340">
    <property type="match status" value="1"/>
</dbReference>
<proteinExistence type="predicted"/>
<dbReference type="Proteomes" id="UP001174867">
    <property type="component" value="Unassembled WGS sequence"/>
</dbReference>
<evidence type="ECO:0000313" key="2">
    <source>
        <dbReference type="EMBL" id="MDN8598244.1"/>
    </source>
</evidence>
<dbReference type="NCBIfam" id="NF007500">
    <property type="entry name" value="PRK10093.1"/>
    <property type="match status" value="1"/>
</dbReference>
<keyword evidence="1" id="KW-0175">Coiled coil</keyword>
<dbReference type="Pfam" id="PF07445">
    <property type="entry name" value="PriC"/>
    <property type="match status" value="1"/>
</dbReference>
<gene>
    <name evidence="2" type="primary">priC</name>
    <name evidence="2" type="ORF">Q0A17_02270</name>
</gene>
<organism evidence="2 3">
    <name type="scientific">Citrobacter enshiensis</name>
    <dbReference type="NCBI Taxonomy" id="2971264"/>
    <lineage>
        <taxon>Bacteria</taxon>
        <taxon>Pseudomonadati</taxon>
        <taxon>Pseudomonadota</taxon>
        <taxon>Gammaproteobacteria</taxon>
        <taxon>Enterobacterales</taxon>
        <taxon>Enterobacteriaceae</taxon>
        <taxon>Citrobacter</taxon>
    </lineage>
</organism>
<comment type="caution">
    <text evidence="2">The sequence shown here is derived from an EMBL/GenBank/DDBJ whole genome shotgun (WGS) entry which is preliminary data.</text>
</comment>
<dbReference type="InterPro" id="IPR010890">
    <property type="entry name" value="PriC"/>
</dbReference>
<dbReference type="EMBL" id="JAUJYW010000001">
    <property type="protein sequence ID" value="MDN8598244.1"/>
    <property type="molecule type" value="Genomic_DNA"/>
</dbReference>
<reference evidence="2 3" key="1">
    <citation type="submission" date="2023-07" db="EMBL/GenBank/DDBJ databases">
        <title>Citrobacter selenititolerans sp. nov., isolated from seleniferous soil.</title>
        <authorList>
            <person name="Zhang S."/>
            <person name="Li K."/>
            <person name="Peng J."/>
            <person name="Wang H."/>
            <person name="Sun J."/>
            <person name="Guo Y."/>
        </authorList>
    </citation>
    <scope>NUCLEOTIDE SEQUENCE [LARGE SCALE GENOMIC DNA]</scope>
    <source>
        <strain evidence="2 3">S2-9</strain>
    </source>
</reference>